<evidence type="ECO:0000313" key="2">
    <source>
        <dbReference type="Proteomes" id="UP001152795"/>
    </source>
</evidence>
<dbReference type="EMBL" id="CACRXK020020489">
    <property type="protein sequence ID" value="CAB4034866.1"/>
    <property type="molecule type" value="Genomic_DNA"/>
</dbReference>
<accession>A0A6S7JQC5</accession>
<name>A0A6S7JQC5_PARCT</name>
<dbReference type="AlphaFoldDB" id="A0A6S7JQC5"/>
<proteinExistence type="predicted"/>
<comment type="caution">
    <text evidence="1">The sequence shown here is derived from an EMBL/GenBank/DDBJ whole genome shotgun (WGS) entry which is preliminary data.</text>
</comment>
<sequence length="58" mass="6405">MQVADVTVNLFNDFTSSSTLNEDVNIWSVFSFLFLVKLKGNTPCTECVMPGENDSTTP</sequence>
<organism evidence="1 2">
    <name type="scientific">Paramuricea clavata</name>
    <name type="common">Red gorgonian</name>
    <name type="synonym">Violescent sea-whip</name>
    <dbReference type="NCBI Taxonomy" id="317549"/>
    <lineage>
        <taxon>Eukaryota</taxon>
        <taxon>Metazoa</taxon>
        <taxon>Cnidaria</taxon>
        <taxon>Anthozoa</taxon>
        <taxon>Octocorallia</taxon>
        <taxon>Malacalcyonacea</taxon>
        <taxon>Plexauridae</taxon>
        <taxon>Paramuricea</taxon>
    </lineage>
</organism>
<reference evidence="1" key="1">
    <citation type="submission" date="2020-04" db="EMBL/GenBank/DDBJ databases">
        <authorList>
            <person name="Alioto T."/>
            <person name="Alioto T."/>
            <person name="Gomez Garrido J."/>
        </authorList>
    </citation>
    <scope>NUCLEOTIDE SEQUENCE</scope>
    <source>
        <strain evidence="1">A484AB</strain>
    </source>
</reference>
<dbReference type="Proteomes" id="UP001152795">
    <property type="component" value="Unassembled WGS sequence"/>
</dbReference>
<keyword evidence="2" id="KW-1185">Reference proteome</keyword>
<evidence type="ECO:0000313" key="1">
    <source>
        <dbReference type="EMBL" id="CAB4034866.1"/>
    </source>
</evidence>
<feature type="non-terminal residue" evidence="1">
    <location>
        <position position="58"/>
    </location>
</feature>
<gene>
    <name evidence="1" type="ORF">PACLA_8A000574</name>
</gene>
<protein>
    <submittedName>
        <fullName evidence="1">Uncharacterized protein</fullName>
    </submittedName>
</protein>